<dbReference type="Gene3D" id="3.20.20.30">
    <property type="entry name" value="Luciferase-like domain"/>
    <property type="match status" value="1"/>
</dbReference>
<evidence type="ECO:0000256" key="4">
    <source>
        <dbReference type="ARBA" id="ARBA00023033"/>
    </source>
</evidence>
<evidence type="ECO:0000313" key="6">
    <source>
        <dbReference type="EMBL" id="PYE19324.1"/>
    </source>
</evidence>
<keyword evidence="3" id="KW-0560">Oxidoreductase</keyword>
<comment type="caution">
    <text evidence="6">The sequence shown here is derived from an EMBL/GenBank/DDBJ whole genome shotgun (WGS) entry which is preliminary data.</text>
</comment>
<dbReference type="GO" id="GO:0016705">
    <property type="term" value="F:oxidoreductase activity, acting on paired donors, with incorporation or reduction of molecular oxygen"/>
    <property type="evidence" value="ECO:0007669"/>
    <property type="project" value="InterPro"/>
</dbReference>
<evidence type="ECO:0000256" key="2">
    <source>
        <dbReference type="ARBA" id="ARBA00022630"/>
    </source>
</evidence>
<reference evidence="6 7" key="1">
    <citation type="submission" date="2018-06" db="EMBL/GenBank/DDBJ databases">
        <title>Genomic Encyclopedia of Type Strains, Phase IV (KMG-IV): sequencing the most valuable type-strain genomes for metagenomic binning, comparative biology and taxonomic classification.</title>
        <authorList>
            <person name="Goeker M."/>
        </authorList>
    </citation>
    <scope>NUCLEOTIDE SEQUENCE [LARGE SCALE GENOMIC DNA]</scope>
    <source>
        <strain evidence="6 7">DSM 45521</strain>
    </source>
</reference>
<dbReference type="PANTHER" id="PTHR30137:SF16">
    <property type="entry name" value="BLL0895 PROTEIN"/>
    <property type="match status" value="1"/>
</dbReference>
<name>A0A318RQY4_WILLI</name>
<accession>A0A318RQY4</accession>
<comment type="similarity">
    <text evidence="1">Belongs to the bacterial luciferase oxidoreductase family.</text>
</comment>
<keyword evidence="7" id="KW-1185">Reference proteome</keyword>
<evidence type="ECO:0000256" key="1">
    <source>
        <dbReference type="ARBA" id="ARBA00010426"/>
    </source>
</evidence>
<dbReference type="Proteomes" id="UP000247591">
    <property type="component" value="Unassembled WGS sequence"/>
</dbReference>
<protein>
    <submittedName>
        <fullName evidence="6">Limonene 1,2-monooxygenase</fullName>
    </submittedName>
</protein>
<dbReference type="Pfam" id="PF00296">
    <property type="entry name" value="Bac_luciferase"/>
    <property type="match status" value="1"/>
</dbReference>
<dbReference type="InterPro" id="IPR036661">
    <property type="entry name" value="Luciferase-like_sf"/>
</dbReference>
<dbReference type="PANTHER" id="PTHR30137">
    <property type="entry name" value="LUCIFERASE-LIKE MONOOXYGENASE"/>
    <property type="match status" value="1"/>
</dbReference>
<dbReference type="EMBL" id="QJSP01000003">
    <property type="protein sequence ID" value="PYE19324.1"/>
    <property type="molecule type" value="Genomic_DNA"/>
</dbReference>
<dbReference type="AlphaFoldDB" id="A0A318RQY4"/>
<evidence type="ECO:0000313" key="7">
    <source>
        <dbReference type="Proteomes" id="UP000247591"/>
    </source>
</evidence>
<dbReference type="GO" id="GO:0005829">
    <property type="term" value="C:cytosol"/>
    <property type="evidence" value="ECO:0007669"/>
    <property type="project" value="TreeGrafter"/>
</dbReference>
<organism evidence="6 7">
    <name type="scientific">Williamsia limnetica</name>
    <dbReference type="NCBI Taxonomy" id="882452"/>
    <lineage>
        <taxon>Bacteria</taxon>
        <taxon>Bacillati</taxon>
        <taxon>Actinomycetota</taxon>
        <taxon>Actinomycetes</taxon>
        <taxon>Mycobacteriales</taxon>
        <taxon>Nocardiaceae</taxon>
        <taxon>Williamsia</taxon>
    </lineage>
</organism>
<sequence>MKFGIFTMPEHPPRENWTLSYDRDIDDVVLAEKLGFDEYWIGEHHTGGYENVPVPEYMLAKASAVTHRIKLATGVVNLPFQDPFQVAERLAFLDHLTHGRLIYGFGGGGLPSDKALFEMPVEEGTPRTNEALEIIEKLLVSESPVDHDGIFWQYKNRQLQVGPHQMVPPFAVAGLTGTHNFRKCGERGWIPVSVYFAPLDSADNPHGPDLVDHANAIVAGAKDSGLDPDLAREQWRISREVYVSANKNQAMNEIREGVNRSYDYLLGLGLGALMKRDIEMADADLTFDWMVENIPWVIGSPEDCTRQINEINEAVGGFGHFLINSRDWVGTDYWNRSLESFARYVMPQFQPNQRLARREALAAKALGKS</sequence>
<dbReference type="SUPFAM" id="SSF51679">
    <property type="entry name" value="Bacterial luciferase-like"/>
    <property type="match status" value="1"/>
</dbReference>
<proteinExistence type="inferred from homology"/>
<dbReference type="InterPro" id="IPR050766">
    <property type="entry name" value="Bact_Lucif_Oxidored"/>
</dbReference>
<evidence type="ECO:0000259" key="5">
    <source>
        <dbReference type="Pfam" id="PF00296"/>
    </source>
</evidence>
<evidence type="ECO:0000256" key="3">
    <source>
        <dbReference type="ARBA" id="ARBA00023002"/>
    </source>
</evidence>
<dbReference type="InterPro" id="IPR011251">
    <property type="entry name" value="Luciferase-like_dom"/>
</dbReference>
<keyword evidence="4 6" id="KW-0503">Monooxygenase</keyword>
<gene>
    <name evidence="6" type="ORF">DFR67_103236</name>
</gene>
<feature type="domain" description="Luciferase-like" evidence="5">
    <location>
        <begin position="1"/>
        <end position="314"/>
    </location>
</feature>
<dbReference type="OrthoDB" id="5241801at2"/>
<keyword evidence="2" id="KW-0285">Flavoprotein</keyword>
<dbReference type="GO" id="GO:0004497">
    <property type="term" value="F:monooxygenase activity"/>
    <property type="evidence" value="ECO:0007669"/>
    <property type="project" value="UniProtKB-KW"/>
</dbReference>
<dbReference type="RefSeq" id="WP_110468538.1">
    <property type="nucleotide sequence ID" value="NZ_QJSP01000003.1"/>
</dbReference>